<dbReference type="EMBL" id="LAZR01000009">
    <property type="protein sequence ID" value="KKO08736.1"/>
    <property type="molecule type" value="Genomic_DNA"/>
</dbReference>
<comment type="caution">
    <text evidence="1">The sequence shown here is derived from an EMBL/GenBank/DDBJ whole genome shotgun (WGS) entry which is preliminary data.</text>
</comment>
<name>A0A0F9VUD9_9ZZZZ</name>
<organism evidence="1">
    <name type="scientific">marine sediment metagenome</name>
    <dbReference type="NCBI Taxonomy" id="412755"/>
    <lineage>
        <taxon>unclassified sequences</taxon>
        <taxon>metagenomes</taxon>
        <taxon>ecological metagenomes</taxon>
    </lineage>
</organism>
<gene>
    <name evidence="1" type="ORF">LCGC14_0046760</name>
</gene>
<proteinExistence type="predicted"/>
<accession>A0A0F9VUD9</accession>
<evidence type="ECO:0000313" key="1">
    <source>
        <dbReference type="EMBL" id="KKO08736.1"/>
    </source>
</evidence>
<dbReference type="AlphaFoldDB" id="A0A0F9VUD9"/>
<sequence length="71" mass="7810">MAKRIAVPLLNGSVMGHGAGDWFRPLRRGAVATGWGITLEAHLTDLRAVLMHRGCLAFRLRASLLRRSFAI</sequence>
<protein>
    <submittedName>
        <fullName evidence="1">Uncharacterized protein</fullName>
    </submittedName>
</protein>
<reference evidence="1" key="1">
    <citation type="journal article" date="2015" name="Nature">
        <title>Complex archaea that bridge the gap between prokaryotes and eukaryotes.</title>
        <authorList>
            <person name="Spang A."/>
            <person name="Saw J.H."/>
            <person name="Jorgensen S.L."/>
            <person name="Zaremba-Niedzwiedzka K."/>
            <person name="Martijn J."/>
            <person name="Lind A.E."/>
            <person name="van Eijk R."/>
            <person name="Schleper C."/>
            <person name="Guy L."/>
            <person name="Ettema T.J."/>
        </authorList>
    </citation>
    <scope>NUCLEOTIDE SEQUENCE</scope>
</reference>